<comment type="caution">
    <text evidence="8">The sequence shown here is derived from an EMBL/GenBank/DDBJ whole genome shotgun (WGS) entry which is preliminary data.</text>
</comment>
<feature type="coiled-coil region" evidence="4">
    <location>
        <begin position="125"/>
        <end position="180"/>
    </location>
</feature>
<dbReference type="InterPro" id="IPR001452">
    <property type="entry name" value="SH3_domain"/>
</dbReference>
<dbReference type="SUPFAM" id="SSF103657">
    <property type="entry name" value="BAR/IMD domain-like"/>
    <property type="match status" value="1"/>
</dbReference>
<feature type="domain" description="SH3" evidence="6">
    <location>
        <begin position="487"/>
        <end position="549"/>
    </location>
</feature>
<gene>
    <name evidence="8" type="ORF">CcCBS67573_g01536</name>
</gene>
<dbReference type="PANTHER" id="PTHR15735">
    <property type="entry name" value="FCH AND DOUBLE SH3 DOMAINS PROTEIN"/>
    <property type="match status" value="1"/>
</dbReference>
<dbReference type="EMBL" id="QEAP01000026">
    <property type="protein sequence ID" value="TPX77187.1"/>
    <property type="molecule type" value="Genomic_DNA"/>
</dbReference>
<proteinExistence type="predicted"/>
<reference evidence="8 9" key="1">
    <citation type="journal article" date="2019" name="Sci. Rep.">
        <title>Comparative genomics of chytrid fungi reveal insights into the obligate biotrophic and pathogenic lifestyle of Synchytrium endobioticum.</title>
        <authorList>
            <person name="van de Vossenberg B.T.L.H."/>
            <person name="Warris S."/>
            <person name="Nguyen H.D.T."/>
            <person name="van Gent-Pelzer M.P.E."/>
            <person name="Joly D.L."/>
            <person name="van de Geest H.C."/>
            <person name="Bonants P.J.M."/>
            <person name="Smith D.S."/>
            <person name="Levesque C.A."/>
            <person name="van der Lee T.A.J."/>
        </authorList>
    </citation>
    <scope>NUCLEOTIDE SEQUENCE [LARGE SCALE GENOMIC DNA]</scope>
    <source>
        <strain evidence="8 9">CBS 675.73</strain>
    </source>
</reference>
<dbReference type="InterPro" id="IPR031160">
    <property type="entry name" value="F_BAR_dom"/>
</dbReference>
<dbReference type="SMART" id="SM00326">
    <property type="entry name" value="SH3"/>
    <property type="match status" value="1"/>
</dbReference>
<dbReference type="Proteomes" id="UP000320333">
    <property type="component" value="Unassembled WGS sequence"/>
</dbReference>
<dbReference type="InterPro" id="IPR001060">
    <property type="entry name" value="FCH_dom"/>
</dbReference>
<evidence type="ECO:0000259" key="7">
    <source>
        <dbReference type="PROSITE" id="PS51741"/>
    </source>
</evidence>
<dbReference type="Gene3D" id="1.20.1270.60">
    <property type="entry name" value="Arfaptin homology (AH) domain/BAR domain"/>
    <property type="match status" value="1"/>
</dbReference>
<dbReference type="SMART" id="SM00055">
    <property type="entry name" value="FCH"/>
    <property type="match status" value="1"/>
</dbReference>
<evidence type="ECO:0000256" key="4">
    <source>
        <dbReference type="SAM" id="Coils"/>
    </source>
</evidence>
<feature type="region of interest" description="Disordered" evidence="5">
    <location>
        <begin position="463"/>
        <end position="485"/>
    </location>
</feature>
<dbReference type="Pfam" id="PF00018">
    <property type="entry name" value="SH3_1"/>
    <property type="match status" value="1"/>
</dbReference>
<accession>A0A507FQ72</accession>
<dbReference type="STRING" id="246404.A0A507FQ72"/>
<dbReference type="GO" id="GO:0030864">
    <property type="term" value="C:cortical actin cytoskeleton"/>
    <property type="evidence" value="ECO:0007669"/>
    <property type="project" value="UniProtKB-ARBA"/>
</dbReference>
<dbReference type="PROSITE" id="PS50002">
    <property type="entry name" value="SH3"/>
    <property type="match status" value="1"/>
</dbReference>
<dbReference type="SUPFAM" id="SSF50044">
    <property type="entry name" value="SH3-domain"/>
    <property type="match status" value="1"/>
</dbReference>
<evidence type="ECO:0000256" key="2">
    <source>
        <dbReference type="PROSITE-ProRule" id="PRU00192"/>
    </source>
</evidence>
<feature type="domain" description="F-BAR" evidence="7">
    <location>
        <begin position="2"/>
        <end position="270"/>
    </location>
</feature>
<dbReference type="PRINTS" id="PR00452">
    <property type="entry name" value="SH3DOMAIN"/>
</dbReference>
<evidence type="ECO:0000313" key="8">
    <source>
        <dbReference type="EMBL" id="TPX77187.1"/>
    </source>
</evidence>
<organism evidence="8 9">
    <name type="scientific">Chytriomyces confervae</name>
    <dbReference type="NCBI Taxonomy" id="246404"/>
    <lineage>
        <taxon>Eukaryota</taxon>
        <taxon>Fungi</taxon>
        <taxon>Fungi incertae sedis</taxon>
        <taxon>Chytridiomycota</taxon>
        <taxon>Chytridiomycota incertae sedis</taxon>
        <taxon>Chytridiomycetes</taxon>
        <taxon>Chytridiales</taxon>
        <taxon>Chytriomycetaceae</taxon>
        <taxon>Chytriomyces</taxon>
    </lineage>
</organism>
<dbReference type="OrthoDB" id="8783038at2759"/>
<dbReference type="InterPro" id="IPR036028">
    <property type="entry name" value="SH3-like_dom_sf"/>
</dbReference>
<keyword evidence="9" id="KW-1185">Reference proteome</keyword>
<evidence type="ECO:0008006" key="10">
    <source>
        <dbReference type="Google" id="ProtNLM"/>
    </source>
</evidence>
<dbReference type="AlphaFoldDB" id="A0A507FQ72"/>
<evidence type="ECO:0000313" key="9">
    <source>
        <dbReference type="Proteomes" id="UP000320333"/>
    </source>
</evidence>
<name>A0A507FQ72_9FUNG</name>
<protein>
    <recommendedName>
        <fullName evidence="10">F-BAR domain-containing protein</fullName>
    </recommendedName>
</protein>
<dbReference type="Pfam" id="PF00611">
    <property type="entry name" value="FCH"/>
    <property type="match status" value="1"/>
</dbReference>
<keyword evidence="1 2" id="KW-0728">SH3 domain</keyword>
<evidence type="ECO:0000256" key="1">
    <source>
        <dbReference type="ARBA" id="ARBA00022443"/>
    </source>
</evidence>
<evidence type="ECO:0000259" key="6">
    <source>
        <dbReference type="PROSITE" id="PS50002"/>
    </source>
</evidence>
<dbReference type="InterPro" id="IPR027267">
    <property type="entry name" value="AH/BAR_dom_sf"/>
</dbReference>
<keyword evidence="3 4" id="KW-0175">Coiled coil</keyword>
<dbReference type="GO" id="GO:0030036">
    <property type="term" value="P:actin cytoskeleton organization"/>
    <property type="evidence" value="ECO:0007669"/>
    <property type="project" value="UniProtKB-ARBA"/>
</dbReference>
<dbReference type="PANTHER" id="PTHR15735:SF12">
    <property type="entry name" value="CDC42-INTERACTING PROTEIN 4, ISOFORM B"/>
    <property type="match status" value="1"/>
</dbReference>
<evidence type="ECO:0000256" key="3">
    <source>
        <dbReference type="PROSITE-ProRule" id="PRU01077"/>
    </source>
</evidence>
<sequence length="549" mass="61510">MTAFGEALWDQWRDLESYTSEGTELMMSINEFMKKRADIEADYAHALQKLVKPYRDDIAKKLVKAAPHTKAFSMGKAWQQVLNEADNIATIHFGVNDKINTELRKTIKYQSQDNEKKFKEKFDKIKKATAEFQQQVNSMEKLHDKFENDKKNMEAATAYLDKVQKNKNSTQKDIDTAKADYEKKALTASDAMAAYQKAIVETNEKKTRHFSMFLPTVLNEVQTDDENFRIRATKVALMKYYELYSSVIPMYIDGLEAMSGVFEVVSAEVDSQSLVSIMKADDEFPPADYAFEEKALARDGNFKRPGLQKAGAHARVATEPLLDADDDESLMSQPPKKGRKLAADRVKVFDKDIGDAEKKLQAVETLLSVCNKSASPDPKQSSELTFQKRALEIKIDNLGLRRHRLQTYIAGIDKTALPELPLKLNGKTIQILPSASSPVSYSGGSLPSPVKDSGMEIEKKEVEKKDRRASVTGSGELNTWAAPTGKSTGKKARMIYDFQAAPGSQEVSACSGDELEVLEEQDDGWWKAKVFSKGEWKEGLIPGNYTEAL</sequence>
<evidence type="ECO:0000256" key="5">
    <source>
        <dbReference type="SAM" id="MobiDB-lite"/>
    </source>
</evidence>
<dbReference type="PROSITE" id="PS51741">
    <property type="entry name" value="F_BAR"/>
    <property type="match status" value="1"/>
</dbReference>
<dbReference type="Gene3D" id="2.30.30.40">
    <property type="entry name" value="SH3 Domains"/>
    <property type="match status" value="1"/>
</dbReference>